<comment type="subcellular location">
    <subcellularLocation>
        <location evidence="1">Membrane</location>
        <topology evidence="1">Multi-pass membrane protein</topology>
    </subcellularLocation>
</comment>
<evidence type="ECO:0000256" key="4">
    <source>
        <dbReference type="ARBA" id="ARBA00023136"/>
    </source>
</evidence>
<feature type="transmembrane region" description="Helical" evidence="5">
    <location>
        <begin position="182"/>
        <end position="202"/>
    </location>
</feature>
<keyword evidence="4 5" id="KW-0472">Membrane</keyword>
<proteinExistence type="predicted"/>
<feature type="transmembrane region" description="Helical" evidence="5">
    <location>
        <begin position="99"/>
        <end position="119"/>
    </location>
</feature>
<evidence type="ECO:0000256" key="2">
    <source>
        <dbReference type="ARBA" id="ARBA00022692"/>
    </source>
</evidence>
<reference evidence="6" key="1">
    <citation type="submission" date="2022-09" db="EMBL/GenBank/DDBJ databases">
        <title>Actin cytoskeleton and complex cell architecture in an #Asgard archaeon.</title>
        <authorList>
            <person name="Ponce Toledo R.I."/>
            <person name="Schleper C."/>
            <person name="Rodrigues Oliveira T."/>
            <person name="Wollweber F."/>
            <person name="Xu J."/>
            <person name="Rittmann S."/>
            <person name="Klingl A."/>
            <person name="Pilhofer M."/>
        </authorList>
    </citation>
    <scope>NUCLEOTIDE SEQUENCE</scope>
    <source>
        <strain evidence="6">B-35</strain>
    </source>
</reference>
<keyword evidence="2 5" id="KW-0812">Transmembrane</keyword>
<evidence type="ECO:0000313" key="7">
    <source>
        <dbReference type="Proteomes" id="UP001208689"/>
    </source>
</evidence>
<dbReference type="Pfam" id="PF03006">
    <property type="entry name" value="HlyIII"/>
    <property type="match status" value="1"/>
</dbReference>
<evidence type="ECO:0008006" key="8">
    <source>
        <dbReference type="Google" id="ProtNLM"/>
    </source>
</evidence>
<gene>
    <name evidence="6" type="ORF">NEF87_000900</name>
</gene>
<keyword evidence="3 5" id="KW-1133">Transmembrane helix</keyword>
<evidence type="ECO:0000256" key="5">
    <source>
        <dbReference type="SAM" id="Phobius"/>
    </source>
</evidence>
<dbReference type="InterPro" id="IPR004254">
    <property type="entry name" value="AdipoR/HlyIII-related"/>
</dbReference>
<feature type="transmembrane region" description="Helical" evidence="5">
    <location>
        <begin position="40"/>
        <end position="58"/>
    </location>
</feature>
<protein>
    <recommendedName>
        <fullName evidence="8">Hemolysin III family protein</fullName>
    </recommendedName>
</protein>
<dbReference type="PANTHER" id="PTHR20855">
    <property type="entry name" value="ADIPOR/PROGESTIN RECEPTOR-RELATED"/>
    <property type="match status" value="1"/>
</dbReference>
<feature type="transmembrane region" description="Helical" evidence="5">
    <location>
        <begin position="211"/>
        <end position="231"/>
    </location>
</feature>
<feature type="transmembrane region" description="Helical" evidence="5">
    <location>
        <begin position="64"/>
        <end position="87"/>
    </location>
</feature>
<organism evidence="6 7">
    <name type="scientific">Candidatus Lokiarchaeum ossiferum</name>
    <dbReference type="NCBI Taxonomy" id="2951803"/>
    <lineage>
        <taxon>Archaea</taxon>
        <taxon>Promethearchaeati</taxon>
        <taxon>Promethearchaeota</taxon>
        <taxon>Promethearchaeia</taxon>
        <taxon>Promethearchaeales</taxon>
        <taxon>Promethearchaeaceae</taxon>
        <taxon>Candidatus Lokiarchaeum</taxon>
    </lineage>
</organism>
<evidence type="ECO:0000313" key="6">
    <source>
        <dbReference type="EMBL" id="UYP44615.1"/>
    </source>
</evidence>
<keyword evidence="7" id="KW-1185">Reference proteome</keyword>
<name>A0ABY6HMJ6_9ARCH</name>
<evidence type="ECO:0000256" key="3">
    <source>
        <dbReference type="ARBA" id="ARBA00022989"/>
    </source>
</evidence>
<feature type="transmembrane region" description="Helical" evidence="5">
    <location>
        <begin position="131"/>
        <end position="148"/>
    </location>
</feature>
<dbReference type="PANTHER" id="PTHR20855:SF3">
    <property type="entry name" value="LD03007P"/>
    <property type="match status" value="1"/>
</dbReference>
<feature type="transmembrane region" description="Helical" evidence="5">
    <location>
        <begin position="155"/>
        <end position="176"/>
    </location>
</feature>
<evidence type="ECO:0000256" key="1">
    <source>
        <dbReference type="ARBA" id="ARBA00004141"/>
    </source>
</evidence>
<dbReference type="EMBL" id="CP104013">
    <property type="protein sequence ID" value="UYP44615.1"/>
    <property type="molecule type" value="Genomic_DNA"/>
</dbReference>
<sequence>MSELMKRTRFWNESVLNVKLIQPTLLYFQDIHSDEKFNSYSHLVGTILSIFGSIYLIFRSFSSWKLMIFSVIYGISTTFLFLASTLWHSQKQTIGKASIWQKLDHIAIVLLISSTRNWIWIMNPDLNIETLIYHWIITLVIIAIFAALNHIPRWTYAVIYVFLGWISLYYLAPIFSYLPIEAIGLMIGGGILYTIGAILFVLKKPTYFHEIFHVLVLIASGFFYVAIVQVAF</sequence>
<dbReference type="Proteomes" id="UP001208689">
    <property type="component" value="Chromosome"/>
</dbReference>
<accession>A0ABY6HMJ6</accession>